<dbReference type="Proteomes" id="UP000439903">
    <property type="component" value="Unassembled WGS sequence"/>
</dbReference>
<reference evidence="1 2" key="1">
    <citation type="journal article" date="2019" name="Environ. Microbiol.">
        <title>At the nexus of three kingdoms: the genome of the mycorrhizal fungus Gigaspora margarita provides insights into plant, endobacterial and fungal interactions.</title>
        <authorList>
            <person name="Venice F."/>
            <person name="Ghignone S."/>
            <person name="Salvioli di Fossalunga A."/>
            <person name="Amselem J."/>
            <person name="Novero M."/>
            <person name="Xianan X."/>
            <person name="Sedzielewska Toro K."/>
            <person name="Morin E."/>
            <person name="Lipzen A."/>
            <person name="Grigoriev I.V."/>
            <person name="Henrissat B."/>
            <person name="Martin F.M."/>
            <person name="Bonfante P."/>
        </authorList>
    </citation>
    <scope>NUCLEOTIDE SEQUENCE [LARGE SCALE GENOMIC DNA]</scope>
    <source>
        <strain evidence="1 2">BEG34</strain>
    </source>
</reference>
<evidence type="ECO:0000313" key="1">
    <source>
        <dbReference type="EMBL" id="KAF0505911.1"/>
    </source>
</evidence>
<dbReference type="AlphaFoldDB" id="A0A8H4AKD7"/>
<sequence>MLEWKAEEVEMWYKKEMTNLHFIPDVNYYLWHKNAMKSTGFDKAINNDEEIEYPQFVYDMIAESKPHYEHMFQHRIKI</sequence>
<dbReference type="OrthoDB" id="2363531at2759"/>
<keyword evidence="1" id="KW-0032">Aminotransferase</keyword>
<comment type="caution">
    <text evidence="1">The sequence shown here is derived from an EMBL/GenBank/DDBJ whole genome shotgun (WGS) entry which is preliminary data.</text>
</comment>
<name>A0A8H4AKD7_GIGMA</name>
<dbReference type="EMBL" id="WTPW01000493">
    <property type="protein sequence ID" value="KAF0505911.1"/>
    <property type="molecule type" value="Genomic_DNA"/>
</dbReference>
<keyword evidence="1" id="KW-0808">Transferase</keyword>
<gene>
    <name evidence="1" type="ORF">F8M41_019243</name>
</gene>
<keyword evidence="2" id="KW-1185">Reference proteome</keyword>
<accession>A0A8H4AKD7</accession>
<proteinExistence type="predicted"/>
<protein>
    <submittedName>
        <fullName evidence="1">Branched-chain-amino-acid aminotransferase-like protein 1</fullName>
    </submittedName>
</protein>
<organism evidence="1 2">
    <name type="scientific">Gigaspora margarita</name>
    <dbReference type="NCBI Taxonomy" id="4874"/>
    <lineage>
        <taxon>Eukaryota</taxon>
        <taxon>Fungi</taxon>
        <taxon>Fungi incertae sedis</taxon>
        <taxon>Mucoromycota</taxon>
        <taxon>Glomeromycotina</taxon>
        <taxon>Glomeromycetes</taxon>
        <taxon>Diversisporales</taxon>
        <taxon>Gigasporaceae</taxon>
        <taxon>Gigaspora</taxon>
    </lineage>
</organism>
<evidence type="ECO:0000313" key="2">
    <source>
        <dbReference type="Proteomes" id="UP000439903"/>
    </source>
</evidence>
<dbReference type="GO" id="GO:0008483">
    <property type="term" value="F:transaminase activity"/>
    <property type="evidence" value="ECO:0007669"/>
    <property type="project" value="UniProtKB-KW"/>
</dbReference>